<evidence type="ECO:0000313" key="5">
    <source>
        <dbReference type="Proteomes" id="UP000520770"/>
    </source>
</evidence>
<dbReference type="Proteomes" id="UP000524535">
    <property type="component" value="Unassembled WGS sequence"/>
</dbReference>
<evidence type="ECO:0000313" key="6">
    <source>
        <dbReference type="Proteomes" id="UP000524535"/>
    </source>
</evidence>
<dbReference type="AlphaFoldDB" id="A0A7W6Y259"/>
<evidence type="ECO:0000313" key="7">
    <source>
        <dbReference type="Proteomes" id="UP000576087"/>
    </source>
</evidence>
<dbReference type="EMBL" id="JACIGW010000001">
    <property type="protein sequence ID" value="MBB4347879.1"/>
    <property type="molecule type" value="Genomic_DNA"/>
</dbReference>
<feature type="signal peptide" evidence="1">
    <location>
        <begin position="1"/>
        <end position="24"/>
    </location>
</feature>
<evidence type="ECO:0000256" key="1">
    <source>
        <dbReference type="SAM" id="SignalP"/>
    </source>
</evidence>
<dbReference type="Proteomes" id="UP000576087">
    <property type="component" value="Unassembled WGS sequence"/>
</dbReference>
<keyword evidence="1" id="KW-0732">Signal</keyword>
<proteinExistence type="predicted"/>
<evidence type="ECO:0000313" key="4">
    <source>
        <dbReference type="EMBL" id="MBB4444414.1"/>
    </source>
</evidence>
<comment type="caution">
    <text evidence="4">The sequence shown here is derived from an EMBL/GenBank/DDBJ whole genome shotgun (WGS) entry which is preliminary data.</text>
</comment>
<evidence type="ECO:0000313" key="2">
    <source>
        <dbReference type="EMBL" id="MBB4347879.1"/>
    </source>
</evidence>
<accession>A0A7W6Y259</accession>
<name>A0A7W6Y259_9HYPH</name>
<evidence type="ECO:0000313" key="3">
    <source>
        <dbReference type="EMBL" id="MBB4409727.1"/>
    </source>
</evidence>
<dbReference type="EMBL" id="JACIHM010000001">
    <property type="protein sequence ID" value="MBB4444414.1"/>
    <property type="molecule type" value="Genomic_DNA"/>
</dbReference>
<dbReference type="RefSeq" id="WP_183821865.1">
    <property type="nucleotide sequence ID" value="NZ_JACIGW010000001.1"/>
</dbReference>
<protein>
    <recommendedName>
        <fullName evidence="8">Argininosuccinate lyase</fullName>
    </recommendedName>
</protein>
<keyword evidence="6" id="KW-1185">Reference proteome</keyword>
<feature type="chain" id="PRO_5044130397" description="Argininosuccinate lyase" evidence="1">
    <location>
        <begin position="25"/>
        <end position="113"/>
    </location>
</feature>
<gene>
    <name evidence="3" type="ORF">GGE31_000198</name>
    <name evidence="2" type="ORF">GGE33_001587</name>
    <name evidence="4" type="ORF">GGE35_000196</name>
</gene>
<evidence type="ECO:0008006" key="8">
    <source>
        <dbReference type="Google" id="ProtNLM"/>
    </source>
</evidence>
<organism evidence="4 7">
    <name type="scientific">Aliirhizobium cellulosilyticum</name>
    <dbReference type="NCBI Taxonomy" id="393664"/>
    <lineage>
        <taxon>Bacteria</taxon>
        <taxon>Pseudomonadati</taxon>
        <taxon>Pseudomonadota</taxon>
        <taxon>Alphaproteobacteria</taxon>
        <taxon>Hyphomicrobiales</taxon>
        <taxon>Rhizobiaceae</taxon>
        <taxon>Aliirhizobium</taxon>
    </lineage>
</organism>
<reference evidence="5 6" key="1">
    <citation type="submission" date="2020-08" db="EMBL/GenBank/DDBJ databases">
        <title>Genomic Encyclopedia of Type Strains, Phase IV (KMG-V): Genome sequencing to study the core and pangenomes of soil and plant-associated prokaryotes.</title>
        <authorList>
            <person name="Whitman W."/>
        </authorList>
    </citation>
    <scope>NUCLEOTIDE SEQUENCE [LARGE SCALE GENOMIC DNA]</scope>
    <source>
        <strain evidence="3 6">SEMIA 444</strain>
        <strain evidence="2 5">SEMIA 448</strain>
        <strain evidence="4 7">SEMIA 452</strain>
    </source>
</reference>
<dbReference type="Proteomes" id="UP000520770">
    <property type="component" value="Unassembled WGS sequence"/>
</dbReference>
<dbReference type="EMBL" id="JACIGY010000001">
    <property type="protein sequence ID" value="MBB4409727.1"/>
    <property type="molecule type" value="Genomic_DNA"/>
</dbReference>
<sequence>MTRFTSIAAGAFAALVLSVGVSRAADDLVFTLINKTSGTLERFYTSPTGVDNWEDDVFGDDVLEPGESMKITIADGRRTCKYDMRFEFTEDSNFENMEDTQDLCAMGSYTIHQ</sequence>